<evidence type="ECO:0000313" key="4">
    <source>
        <dbReference type="EMBL" id="AIF00049.1"/>
    </source>
</evidence>
<dbReference type="AlphaFoldDB" id="A0A075G8U6"/>
<dbReference type="PROSITE" id="PS50984">
    <property type="entry name" value="TRUD"/>
    <property type="match status" value="1"/>
</dbReference>
<gene>
    <name evidence="4" type="primary">PUS7</name>
    <name evidence="4" type="synonym">truD</name>
</gene>
<dbReference type="InterPro" id="IPR011760">
    <property type="entry name" value="PsdUridine_synth_TruD_insert"/>
</dbReference>
<organism evidence="4">
    <name type="scientific">uncultured marine thaumarchaeote KM3_128_G11</name>
    <dbReference type="NCBI Taxonomy" id="1455996"/>
    <lineage>
        <taxon>Archaea</taxon>
        <taxon>Nitrososphaerota</taxon>
        <taxon>environmental samples</taxon>
    </lineage>
</organism>
<name>A0A075G8U6_9ARCH</name>
<dbReference type="PANTHER" id="PTHR13326">
    <property type="entry name" value="TRNA PSEUDOURIDINE SYNTHASE D"/>
    <property type="match status" value="1"/>
</dbReference>
<dbReference type="InterPro" id="IPR020103">
    <property type="entry name" value="PsdUridine_synth_cat_dom_sf"/>
</dbReference>
<dbReference type="InterPro" id="IPR042214">
    <property type="entry name" value="TruD_catalytic"/>
</dbReference>
<accession>A0A075G8U6</accession>
<dbReference type="NCBIfam" id="TIGR00094">
    <property type="entry name" value="tRNA_TruD_broad"/>
    <property type="match status" value="1"/>
</dbReference>
<dbReference type="Gene3D" id="3.30.70.3160">
    <property type="match status" value="1"/>
</dbReference>
<dbReference type="GO" id="GO:0001522">
    <property type="term" value="P:pseudouridine synthesis"/>
    <property type="evidence" value="ECO:0007669"/>
    <property type="project" value="InterPro"/>
</dbReference>
<dbReference type="Gene3D" id="3.30.2350.20">
    <property type="entry name" value="TruD, catalytic domain"/>
    <property type="match status" value="1"/>
</dbReference>
<dbReference type="Gene3D" id="1.10.1510.30">
    <property type="match status" value="1"/>
</dbReference>
<dbReference type="PIRSF" id="PIRSF037016">
    <property type="entry name" value="Pseudouridin_synth_euk_prd"/>
    <property type="match status" value="1"/>
</dbReference>
<protein>
    <submittedName>
        <fullName evidence="4">tRNA pseudouridine synthase D (TruD, PUS7)</fullName>
        <ecNumber evidence="4">5.4.99.27</ecNumber>
    </submittedName>
</protein>
<proteinExistence type="inferred from homology"/>
<keyword evidence="2 4" id="KW-0413">Isomerase</keyword>
<evidence type="ECO:0000256" key="1">
    <source>
        <dbReference type="ARBA" id="ARBA00007953"/>
    </source>
</evidence>
<dbReference type="EC" id="5.4.99.27" evidence="4"/>
<dbReference type="EMBL" id="KF900579">
    <property type="protein sequence ID" value="AIF00049.1"/>
    <property type="molecule type" value="Genomic_DNA"/>
</dbReference>
<evidence type="ECO:0000256" key="2">
    <source>
        <dbReference type="ARBA" id="ARBA00023235"/>
    </source>
</evidence>
<reference evidence="4" key="1">
    <citation type="journal article" date="2014" name="Genome Biol. Evol.">
        <title>Pangenome evidence for extensive interdomain horizontal transfer affecting lineage core and shell genes in uncultured planktonic thaumarchaeota and euryarchaeota.</title>
        <authorList>
            <person name="Deschamps P."/>
            <person name="Zivanovic Y."/>
            <person name="Moreira D."/>
            <person name="Rodriguez-Valera F."/>
            <person name="Lopez-Garcia P."/>
        </authorList>
    </citation>
    <scope>NUCLEOTIDE SEQUENCE</scope>
</reference>
<feature type="domain" description="TRUD" evidence="3">
    <location>
        <begin position="153"/>
        <end position="359"/>
    </location>
</feature>
<dbReference type="GO" id="GO:0003723">
    <property type="term" value="F:RNA binding"/>
    <property type="evidence" value="ECO:0007669"/>
    <property type="project" value="InterPro"/>
</dbReference>
<comment type="similarity">
    <text evidence="1">Belongs to the pseudouridine synthase TruD family.</text>
</comment>
<dbReference type="GO" id="GO:0160150">
    <property type="term" value="F:tRNA pseudouridine(13) synthase activity"/>
    <property type="evidence" value="ECO:0007669"/>
    <property type="project" value="UniProtKB-EC"/>
</dbReference>
<dbReference type="InterPro" id="IPR001656">
    <property type="entry name" value="PsdUridine_synth_TruD"/>
</dbReference>
<dbReference type="PANTHER" id="PTHR13326:SF21">
    <property type="entry name" value="PSEUDOURIDYLATE SYNTHASE PUS7L"/>
    <property type="match status" value="1"/>
</dbReference>
<dbReference type="SUPFAM" id="SSF55120">
    <property type="entry name" value="Pseudouridine synthase"/>
    <property type="match status" value="1"/>
</dbReference>
<dbReference type="Pfam" id="PF01142">
    <property type="entry name" value="TruD"/>
    <property type="match status" value="1"/>
</dbReference>
<evidence type="ECO:0000259" key="3">
    <source>
        <dbReference type="PROSITE" id="PS50984"/>
    </source>
</evidence>
<sequence>MIPKIDSELGISVYTTNFPGCGGTIKKQNEDFVVSEIISEKAHSQIHSEFGYAVCKLKKNGIDTTHALSEIFKKYGIRFKSLGLKDASAITEQFVVTTSKIKHDFLISESRYSLKKIGFTSKPLSKKEMIGNHFKVKISGVSDTLSQFEEYDKVLNFYGYQRFGSSRPVTHLIGKALIQKDFLLAIHLLLSFTSEYDTTQNTTFRKIMADRSKYSEALKIIPNRMDLEKIALKEMIEHNNPVKALRALPLSIRRFFVQSYQSFIFNKTLSMSFENGEEVFSPLANDVCYDKNAILGKFENDPLQRLAIPFVGYSYYKKTRFHYYIEKILKDEEITSKDFFSKEMQEISSEGGFRNSSIKCEDYTVEDDTVSFSLSRGSFATIILREIIKPENPLAAGF</sequence>